<evidence type="ECO:0000313" key="3">
    <source>
        <dbReference type="Proteomes" id="UP000030002"/>
    </source>
</evidence>
<gene>
    <name evidence="2" type="ORF">N802_19365</name>
</gene>
<comment type="caution">
    <text evidence="2">The sequence shown here is derived from an EMBL/GenBank/DDBJ whole genome shotgun (WGS) entry which is preliminary data.</text>
</comment>
<feature type="domain" description="Pyridoxamine 5'-phosphate oxidase N-terminal" evidence="1">
    <location>
        <begin position="31"/>
        <end position="147"/>
    </location>
</feature>
<proteinExistence type="predicted"/>
<dbReference type="Pfam" id="PF01243">
    <property type="entry name" value="PNPOx_N"/>
    <property type="match status" value="1"/>
</dbReference>
<dbReference type="InterPro" id="IPR024029">
    <property type="entry name" value="Pyridox_Oxase_FMN-dep"/>
</dbReference>
<organism evidence="2 3">
    <name type="scientific">Knoellia sinensis KCTC 19936</name>
    <dbReference type="NCBI Taxonomy" id="1385520"/>
    <lineage>
        <taxon>Bacteria</taxon>
        <taxon>Bacillati</taxon>
        <taxon>Actinomycetota</taxon>
        <taxon>Actinomycetes</taxon>
        <taxon>Micrococcales</taxon>
        <taxon>Intrasporangiaceae</taxon>
        <taxon>Knoellia</taxon>
    </lineage>
</organism>
<dbReference type="PANTHER" id="PTHR42815:SF2">
    <property type="entry name" value="FAD-BINDING, PUTATIVE (AFU_ORTHOLOGUE AFUA_6G07600)-RELATED"/>
    <property type="match status" value="1"/>
</dbReference>
<protein>
    <submittedName>
        <fullName evidence="2">Pyridoxamine 5'-phosphate oxidase</fullName>
    </submittedName>
</protein>
<evidence type="ECO:0000313" key="2">
    <source>
        <dbReference type="EMBL" id="KGN31915.1"/>
    </source>
</evidence>
<dbReference type="AlphaFoldDB" id="A0A0A0J3I9"/>
<dbReference type="InterPro" id="IPR012349">
    <property type="entry name" value="Split_barrel_FMN-bd"/>
</dbReference>
<dbReference type="eggNOG" id="COG3576">
    <property type="taxonomic scope" value="Bacteria"/>
</dbReference>
<name>A0A0A0J3I9_9MICO</name>
<reference evidence="2 3" key="1">
    <citation type="submission" date="2013-08" db="EMBL/GenBank/DDBJ databases">
        <title>The genome sequence of Knoellia sinensis.</title>
        <authorList>
            <person name="Zhu W."/>
            <person name="Wang G."/>
        </authorList>
    </citation>
    <scope>NUCLEOTIDE SEQUENCE [LARGE SCALE GENOMIC DNA]</scope>
    <source>
        <strain evidence="2 3">KCTC 19936</strain>
    </source>
</reference>
<dbReference type="Gene3D" id="2.30.110.10">
    <property type="entry name" value="Electron Transport, Fmn-binding Protein, Chain A"/>
    <property type="match status" value="1"/>
</dbReference>
<evidence type="ECO:0000259" key="1">
    <source>
        <dbReference type="Pfam" id="PF01243"/>
    </source>
</evidence>
<dbReference type="Proteomes" id="UP000030002">
    <property type="component" value="Unassembled WGS sequence"/>
</dbReference>
<dbReference type="EMBL" id="AVPJ01000009">
    <property type="protein sequence ID" value="KGN31915.1"/>
    <property type="molecule type" value="Genomic_DNA"/>
</dbReference>
<dbReference type="SUPFAM" id="SSF50475">
    <property type="entry name" value="FMN-binding split barrel"/>
    <property type="match status" value="1"/>
</dbReference>
<accession>A0A0A0J3I9</accession>
<sequence length="200" mass="22073">MTSDEELTALLGEPTEAARDKVRSELLEIDRQWIAASPFVVVSTSAPDGSCDASPKGDPAGFVQVLDDRTIAIPERKGNRRADGYRNVLLNPHVGLLFVIPGRGDTLRINGRAHLVSDAPWFDEMVVKGHRPVLALVVEVDEVFGHCAKAFMRSKLWHPETWQPGAVPSRANIVHQTDRPLDSVAELEKYYGATYSQGLY</sequence>
<dbReference type="PANTHER" id="PTHR42815">
    <property type="entry name" value="FAD-BINDING, PUTATIVE (AFU_ORTHOLOGUE AFUA_6G07600)-RELATED"/>
    <property type="match status" value="1"/>
</dbReference>
<dbReference type="STRING" id="1385520.N802_19365"/>
<keyword evidence="3" id="KW-1185">Reference proteome</keyword>
<dbReference type="InterPro" id="IPR011576">
    <property type="entry name" value="Pyridox_Oxase_N"/>
</dbReference>
<dbReference type="NCBIfam" id="TIGR04025">
    <property type="entry name" value="PPOX_FMN_DR2398"/>
    <property type="match status" value="1"/>
</dbReference>